<keyword evidence="3" id="KW-1185">Reference proteome</keyword>
<feature type="transmembrane region" description="Helical" evidence="1">
    <location>
        <begin position="34"/>
        <end position="58"/>
    </location>
</feature>
<evidence type="ECO:0000313" key="3">
    <source>
        <dbReference type="Proteomes" id="UP000672602"/>
    </source>
</evidence>
<evidence type="ECO:0000313" key="2">
    <source>
        <dbReference type="EMBL" id="MBP5858530.1"/>
    </source>
</evidence>
<dbReference type="RefSeq" id="WP_210683124.1">
    <property type="nucleotide sequence ID" value="NZ_JAGMWN010000009.1"/>
</dbReference>
<dbReference type="AlphaFoldDB" id="A0A8J7S1H3"/>
<comment type="caution">
    <text evidence="2">The sequence shown here is derived from an EMBL/GenBank/DDBJ whole genome shotgun (WGS) entry which is preliminary data.</text>
</comment>
<protein>
    <submittedName>
        <fullName evidence="2">Uncharacterized protein</fullName>
    </submittedName>
</protein>
<gene>
    <name evidence="2" type="ORF">KAJ83_16025</name>
</gene>
<keyword evidence="1" id="KW-0812">Transmembrane</keyword>
<organism evidence="2 3">
    <name type="scientific">Marivibrio halodurans</name>
    <dbReference type="NCBI Taxonomy" id="2039722"/>
    <lineage>
        <taxon>Bacteria</taxon>
        <taxon>Pseudomonadati</taxon>
        <taxon>Pseudomonadota</taxon>
        <taxon>Alphaproteobacteria</taxon>
        <taxon>Rhodospirillales</taxon>
        <taxon>Rhodospirillaceae</taxon>
        <taxon>Marivibrio</taxon>
    </lineage>
</organism>
<name>A0A8J7S1H3_9PROT</name>
<dbReference type="EMBL" id="JAGMWN010000009">
    <property type="protein sequence ID" value="MBP5858530.1"/>
    <property type="molecule type" value="Genomic_DNA"/>
</dbReference>
<reference evidence="2" key="1">
    <citation type="submission" date="2021-04" db="EMBL/GenBank/DDBJ databases">
        <authorList>
            <person name="Zhang D.-C."/>
        </authorList>
    </citation>
    <scope>NUCLEOTIDE SEQUENCE</scope>
    <source>
        <strain evidence="2">CGMCC 1.15697</strain>
    </source>
</reference>
<proteinExistence type="predicted"/>
<accession>A0A8J7S1H3</accession>
<dbReference type="Proteomes" id="UP000672602">
    <property type="component" value="Unassembled WGS sequence"/>
</dbReference>
<keyword evidence="1" id="KW-0472">Membrane</keyword>
<keyword evidence="1" id="KW-1133">Transmembrane helix</keyword>
<feature type="transmembrane region" description="Helical" evidence="1">
    <location>
        <begin position="79"/>
        <end position="104"/>
    </location>
</feature>
<evidence type="ECO:0000256" key="1">
    <source>
        <dbReference type="SAM" id="Phobius"/>
    </source>
</evidence>
<sequence>MTKYTPETLPERLEEDDEVVVSVDALGLVLSASLWIAGLAVSVGFLGFIFAGAFRMLLTAPTLDPATVLASVQEAEDKVRVGVLLFPPAVILCSLLLIFMGGLLRQIGRSVLAGYSIVFSKKGVSFPGAPTIPWSDLFLFDVSPGSVTLQSSAILVGVRDTSRDARRISFTVHRMVQPSFPPMIAYALYRCRDSWAPGHEICAKPYPAPRAWTSPAERDA</sequence>